<dbReference type="EMBL" id="JAHDVG010000475">
    <property type="protein sequence ID" value="KAH1175940.1"/>
    <property type="molecule type" value="Genomic_DNA"/>
</dbReference>
<evidence type="ECO:0000313" key="2">
    <source>
        <dbReference type="EMBL" id="KAH1175940.1"/>
    </source>
</evidence>
<comment type="caution">
    <text evidence="2">The sequence shown here is derived from an EMBL/GenBank/DDBJ whole genome shotgun (WGS) entry which is preliminary data.</text>
</comment>
<organism evidence="2 3">
    <name type="scientific">Mauremys mutica</name>
    <name type="common">yellowpond turtle</name>
    <dbReference type="NCBI Taxonomy" id="74926"/>
    <lineage>
        <taxon>Eukaryota</taxon>
        <taxon>Metazoa</taxon>
        <taxon>Chordata</taxon>
        <taxon>Craniata</taxon>
        <taxon>Vertebrata</taxon>
        <taxon>Euteleostomi</taxon>
        <taxon>Archelosauria</taxon>
        <taxon>Testudinata</taxon>
        <taxon>Testudines</taxon>
        <taxon>Cryptodira</taxon>
        <taxon>Durocryptodira</taxon>
        <taxon>Testudinoidea</taxon>
        <taxon>Geoemydidae</taxon>
        <taxon>Geoemydinae</taxon>
        <taxon>Mauremys</taxon>
    </lineage>
</organism>
<protein>
    <submittedName>
        <fullName evidence="2">Uncharacterized protein</fullName>
    </submittedName>
</protein>
<accession>A0A9D3XBG1</accession>
<feature type="compositionally biased region" description="Polar residues" evidence="1">
    <location>
        <begin position="47"/>
        <end position="61"/>
    </location>
</feature>
<feature type="region of interest" description="Disordered" evidence="1">
    <location>
        <begin position="25"/>
        <end position="85"/>
    </location>
</feature>
<dbReference type="AlphaFoldDB" id="A0A9D3XBG1"/>
<feature type="compositionally biased region" description="Basic and acidic residues" evidence="1">
    <location>
        <begin position="66"/>
        <end position="78"/>
    </location>
</feature>
<evidence type="ECO:0000256" key="1">
    <source>
        <dbReference type="SAM" id="MobiDB-lite"/>
    </source>
</evidence>
<reference evidence="2" key="1">
    <citation type="submission" date="2021-09" db="EMBL/GenBank/DDBJ databases">
        <title>The genome of Mauremys mutica provides insights into the evolution of semi-aquatic lifestyle.</title>
        <authorList>
            <person name="Gong S."/>
            <person name="Gao Y."/>
        </authorList>
    </citation>
    <scope>NUCLEOTIDE SEQUENCE</scope>
    <source>
        <strain evidence="2">MM-2020</strain>
        <tissue evidence="2">Muscle</tissue>
    </source>
</reference>
<dbReference type="Proteomes" id="UP000827986">
    <property type="component" value="Unassembled WGS sequence"/>
</dbReference>
<sequence length="143" mass="14350">MTAGIGRVLLMLDLGGGGGYSGKGSMALRGQAGNSQQELTPAPPNLRSPTPTRPHTLSCSGTPIKKLGEGQGEREGRKGWGGSDVGQATCHFLTFLLNVRPLQPDVGGTGAEAAGAGVRAGLPSPPPSPSSAFAVTWPAAPLP</sequence>
<gene>
    <name evidence="2" type="ORF">KIL84_020674</name>
</gene>
<proteinExistence type="predicted"/>
<feature type="compositionally biased region" description="Low complexity" evidence="1">
    <location>
        <begin position="111"/>
        <end position="121"/>
    </location>
</feature>
<evidence type="ECO:0000313" key="3">
    <source>
        <dbReference type="Proteomes" id="UP000827986"/>
    </source>
</evidence>
<feature type="region of interest" description="Disordered" evidence="1">
    <location>
        <begin position="104"/>
        <end position="143"/>
    </location>
</feature>
<name>A0A9D3XBG1_9SAUR</name>
<keyword evidence="3" id="KW-1185">Reference proteome</keyword>